<organism evidence="1 2">
    <name type="scientific">Vitis vinifera</name>
    <name type="common">Grape</name>
    <dbReference type="NCBI Taxonomy" id="29760"/>
    <lineage>
        <taxon>Eukaryota</taxon>
        <taxon>Viridiplantae</taxon>
        <taxon>Streptophyta</taxon>
        <taxon>Embryophyta</taxon>
        <taxon>Tracheophyta</taxon>
        <taxon>Spermatophyta</taxon>
        <taxon>Magnoliopsida</taxon>
        <taxon>eudicotyledons</taxon>
        <taxon>Gunneridae</taxon>
        <taxon>Pentapetalae</taxon>
        <taxon>rosids</taxon>
        <taxon>Vitales</taxon>
        <taxon>Vitaceae</taxon>
        <taxon>Viteae</taxon>
        <taxon>Vitis</taxon>
    </lineage>
</organism>
<accession>A0A438CP54</accession>
<evidence type="ECO:0000313" key="2">
    <source>
        <dbReference type="Proteomes" id="UP000288805"/>
    </source>
</evidence>
<dbReference type="EMBL" id="QGNW01002155">
    <property type="protein sequence ID" value="RVW24984.1"/>
    <property type="molecule type" value="Genomic_DNA"/>
</dbReference>
<evidence type="ECO:0000313" key="1">
    <source>
        <dbReference type="EMBL" id="RVW24984.1"/>
    </source>
</evidence>
<dbReference type="AlphaFoldDB" id="A0A438CP54"/>
<comment type="caution">
    <text evidence="1">The sequence shown here is derived from an EMBL/GenBank/DDBJ whole genome shotgun (WGS) entry which is preliminary data.</text>
</comment>
<dbReference type="Proteomes" id="UP000288805">
    <property type="component" value="Unassembled WGS sequence"/>
</dbReference>
<proteinExistence type="predicted"/>
<name>A0A438CP54_VITVI</name>
<sequence length="128" mass="15065">MFFRMEFENLIMAHWYYTSQVASNHTGLSIDVTFHEQESYFTIPYLQGENLVMEDKDRGDFLFLDLSSLPLSKQSRPTDHLIETLPKLLDYPELVLLDQPKPVPENTKSDPENVRFDKVFFEEEDNCP</sequence>
<protein>
    <submittedName>
        <fullName evidence="1">Uncharacterized protein</fullName>
    </submittedName>
</protein>
<gene>
    <name evidence="1" type="ORF">CK203_110149</name>
</gene>
<reference evidence="1 2" key="1">
    <citation type="journal article" date="2018" name="PLoS Genet.">
        <title>Population sequencing reveals clonal diversity and ancestral inbreeding in the grapevine cultivar Chardonnay.</title>
        <authorList>
            <person name="Roach M.J."/>
            <person name="Johnson D.L."/>
            <person name="Bohlmann J."/>
            <person name="van Vuuren H.J."/>
            <person name="Jones S.J."/>
            <person name="Pretorius I.S."/>
            <person name="Schmidt S.A."/>
            <person name="Borneman A.R."/>
        </authorList>
    </citation>
    <scope>NUCLEOTIDE SEQUENCE [LARGE SCALE GENOMIC DNA]</scope>
    <source>
        <strain evidence="2">cv. Chardonnay</strain>
        <tissue evidence="1">Leaf</tissue>
    </source>
</reference>